<evidence type="ECO:0000313" key="1">
    <source>
        <dbReference type="EMBL" id="MBX13918.1"/>
    </source>
</evidence>
<dbReference type="EMBL" id="GGEC01033434">
    <property type="protein sequence ID" value="MBX13918.1"/>
    <property type="molecule type" value="Transcribed_RNA"/>
</dbReference>
<sequence>MNLEFHCEAKDSLDSLSHVQLHQQKPLLQNPETLKDQLQVLQRLLGT</sequence>
<reference evidence="1" key="1">
    <citation type="submission" date="2018-02" db="EMBL/GenBank/DDBJ databases">
        <title>Rhizophora mucronata_Transcriptome.</title>
        <authorList>
            <person name="Meera S.P."/>
            <person name="Sreeshan A."/>
            <person name="Augustine A."/>
        </authorList>
    </citation>
    <scope>NUCLEOTIDE SEQUENCE</scope>
    <source>
        <tissue evidence="1">Leaf</tissue>
    </source>
</reference>
<organism evidence="1">
    <name type="scientific">Rhizophora mucronata</name>
    <name type="common">Asiatic mangrove</name>
    <dbReference type="NCBI Taxonomy" id="61149"/>
    <lineage>
        <taxon>Eukaryota</taxon>
        <taxon>Viridiplantae</taxon>
        <taxon>Streptophyta</taxon>
        <taxon>Embryophyta</taxon>
        <taxon>Tracheophyta</taxon>
        <taxon>Spermatophyta</taxon>
        <taxon>Magnoliopsida</taxon>
        <taxon>eudicotyledons</taxon>
        <taxon>Gunneridae</taxon>
        <taxon>Pentapetalae</taxon>
        <taxon>rosids</taxon>
        <taxon>fabids</taxon>
        <taxon>Malpighiales</taxon>
        <taxon>Rhizophoraceae</taxon>
        <taxon>Rhizophora</taxon>
    </lineage>
</organism>
<accession>A0A2P2L7G1</accession>
<proteinExistence type="predicted"/>
<dbReference type="AlphaFoldDB" id="A0A2P2L7G1"/>
<protein>
    <submittedName>
        <fullName evidence="1">Uncharacterized protein</fullName>
    </submittedName>
</protein>
<name>A0A2P2L7G1_RHIMU</name>